<dbReference type="RefSeq" id="WP_170928738.1">
    <property type="nucleotide sequence ID" value="NZ_FWWU01000009.1"/>
</dbReference>
<dbReference type="PRINTS" id="PR00111">
    <property type="entry name" value="ABHYDROLASE"/>
</dbReference>
<dbReference type="Proteomes" id="UP000192582">
    <property type="component" value="Unassembled WGS sequence"/>
</dbReference>
<evidence type="ECO:0000259" key="2">
    <source>
        <dbReference type="Pfam" id="PF00561"/>
    </source>
</evidence>
<dbReference type="PANTHER" id="PTHR43798:SF33">
    <property type="entry name" value="HYDROLASE, PUTATIVE (AFU_ORTHOLOGUE AFUA_2G14860)-RELATED"/>
    <property type="match status" value="1"/>
</dbReference>
<evidence type="ECO:0000313" key="4">
    <source>
        <dbReference type="Proteomes" id="UP000192582"/>
    </source>
</evidence>
<organism evidence="3 4">
    <name type="scientific">Deinococcus hopiensis KR-140</name>
    <dbReference type="NCBI Taxonomy" id="695939"/>
    <lineage>
        <taxon>Bacteria</taxon>
        <taxon>Thermotogati</taxon>
        <taxon>Deinococcota</taxon>
        <taxon>Deinococci</taxon>
        <taxon>Deinococcales</taxon>
        <taxon>Deinococcaceae</taxon>
        <taxon>Deinococcus</taxon>
    </lineage>
</organism>
<keyword evidence="1" id="KW-1133">Transmembrane helix</keyword>
<keyword evidence="4" id="KW-1185">Reference proteome</keyword>
<dbReference type="AlphaFoldDB" id="A0A1W1VHJ3"/>
<dbReference type="Gene3D" id="3.40.50.1820">
    <property type="entry name" value="alpha/beta hydrolase"/>
    <property type="match status" value="1"/>
</dbReference>
<accession>A0A1W1VHJ3</accession>
<evidence type="ECO:0000313" key="3">
    <source>
        <dbReference type="EMBL" id="SMB92829.1"/>
    </source>
</evidence>
<dbReference type="STRING" id="695939.SAMN00790413_01740"/>
<feature type="transmembrane region" description="Helical" evidence="1">
    <location>
        <begin position="45"/>
        <end position="63"/>
    </location>
</feature>
<dbReference type="GO" id="GO:0016020">
    <property type="term" value="C:membrane"/>
    <property type="evidence" value="ECO:0007669"/>
    <property type="project" value="TreeGrafter"/>
</dbReference>
<keyword evidence="1" id="KW-0472">Membrane</keyword>
<gene>
    <name evidence="3" type="ORF">SAMN00790413_01740</name>
</gene>
<dbReference type="InterPro" id="IPR000073">
    <property type="entry name" value="AB_hydrolase_1"/>
</dbReference>
<dbReference type="InterPro" id="IPR029058">
    <property type="entry name" value="AB_hydrolase_fold"/>
</dbReference>
<dbReference type="SUPFAM" id="SSF53474">
    <property type="entry name" value="alpha/beta-Hydrolases"/>
    <property type="match status" value="1"/>
</dbReference>
<keyword evidence="1" id="KW-0812">Transmembrane</keyword>
<dbReference type="EMBL" id="FWWU01000009">
    <property type="protein sequence ID" value="SMB92829.1"/>
    <property type="molecule type" value="Genomic_DNA"/>
</dbReference>
<dbReference type="PANTHER" id="PTHR43798">
    <property type="entry name" value="MONOACYLGLYCEROL LIPASE"/>
    <property type="match status" value="1"/>
</dbReference>
<sequence>MSIPPFLLLFWLTGLLSLALLGAGGWLIWEWYDNWVRDLPANPRFLVGGLLLLALTLLGRPLLAPWLGRPPQAGEEEPAPLTGGTVHRLPRPDGTELHVEEYGPADAPVLVFTHGWGLSHDEWFYAQRYFGDRFRLLLWDLPGLGQSQAARQHDDDLAHMARDLEAVLSLAKGHPALLCGHSIGGMITLTFCRLFPERLGTQVVGLVLTHTTFTNPVNTAWGARLFRPLQNPVLRPLCFLTSALWPLVWVMNRLGELNGSAHLLNHFLQFGGRETRGQLNFFTSLGQRAHPAVVARGMLAMTRYEAAGVLPALPVPALVVAASSDKATSPEASRFMTTHIPHAREVVLSPAGHLGLIEQHQAWCRAVDDFAKACFQPGV</sequence>
<feature type="domain" description="AB hydrolase-1" evidence="2">
    <location>
        <begin position="108"/>
        <end position="358"/>
    </location>
</feature>
<name>A0A1W1VHJ3_9DEIO</name>
<dbReference type="InterPro" id="IPR050266">
    <property type="entry name" value="AB_hydrolase_sf"/>
</dbReference>
<reference evidence="3 4" key="1">
    <citation type="submission" date="2017-04" db="EMBL/GenBank/DDBJ databases">
        <authorList>
            <person name="Afonso C.L."/>
            <person name="Miller P.J."/>
            <person name="Scott M.A."/>
            <person name="Spackman E."/>
            <person name="Goraichik I."/>
            <person name="Dimitrov K.M."/>
            <person name="Suarez D.L."/>
            <person name="Swayne D.E."/>
        </authorList>
    </citation>
    <scope>NUCLEOTIDE SEQUENCE [LARGE SCALE GENOMIC DNA]</scope>
    <source>
        <strain evidence="3 4">KR-140</strain>
    </source>
</reference>
<dbReference type="Pfam" id="PF00561">
    <property type="entry name" value="Abhydrolase_1"/>
    <property type="match status" value="1"/>
</dbReference>
<proteinExistence type="predicted"/>
<evidence type="ECO:0000256" key="1">
    <source>
        <dbReference type="SAM" id="Phobius"/>
    </source>
</evidence>
<protein>
    <submittedName>
        <fullName evidence="3">Pimeloyl-ACP methyl ester carboxylesterase</fullName>
    </submittedName>
</protein>